<evidence type="ECO:0000256" key="7">
    <source>
        <dbReference type="ARBA" id="ARBA00022562"/>
    </source>
</evidence>
<evidence type="ECO:0000256" key="4">
    <source>
        <dbReference type="ARBA" id="ARBA00022504"/>
    </source>
</evidence>
<keyword evidence="23" id="KW-0899">Viral immunoevasion</keyword>
<dbReference type="GO" id="GO:0006260">
    <property type="term" value="P:DNA replication"/>
    <property type="evidence" value="ECO:0007669"/>
    <property type="project" value="UniProtKB-KW"/>
</dbReference>
<feature type="domain" description="T-ag D1-type" evidence="36">
    <location>
        <begin position="284"/>
        <end position="376"/>
    </location>
</feature>
<dbReference type="InterPro" id="IPR037102">
    <property type="entry name" value="Znf_lg_T-Ag_D1_dom_sf"/>
</dbReference>
<comment type="cofactor">
    <cofactor evidence="1">
        <name>Mg(2+)</name>
        <dbReference type="ChEBI" id="CHEBI:18420"/>
    </cofactor>
</comment>
<evidence type="ECO:0000256" key="21">
    <source>
        <dbReference type="ARBA" id="ARBA00023235"/>
    </source>
</evidence>
<dbReference type="Gene3D" id="3.40.50.300">
    <property type="entry name" value="P-loop containing nucleotide triphosphate hydrolases"/>
    <property type="match status" value="1"/>
</dbReference>
<organism evidence="37 38">
    <name type="scientific">WU polyomavirus</name>
    <name type="common">WUPyV</name>
    <dbReference type="NCBI Taxonomy" id="440266"/>
    <lineage>
        <taxon>Viruses</taxon>
        <taxon>Monodnaviria</taxon>
        <taxon>Shotokuvirae</taxon>
        <taxon>Cossaviricota</taxon>
        <taxon>Papovaviricetes</taxon>
        <taxon>Sepolyvirales</taxon>
        <taxon>Polyomaviridae</taxon>
        <taxon>Betapolyomavirus</taxon>
        <taxon>Betapolyomavirus quartihominis</taxon>
    </lineage>
</organism>
<feature type="region of interest" description="Disordered" evidence="32">
    <location>
        <begin position="111"/>
        <end position="150"/>
    </location>
</feature>
<evidence type="ECO:0000256" key="15">
    <source>
        <dbReference type="ARBA" id="ARBA00022806"/>
    </source>
</evidence>
<dbReference type="Gene3D" id="1.10.287.110">
    <property type="entry name" value="DnaJ domain"/>
    <property type="match status" value="1"/>
</dbReference>
<keyword evidence="14" id="KW-0378">Hydrolase</keyword>
<dbReference type="GO" id="GO:0043138">
    <property type="term" value="F:3'-5' DNA helicase activity"/>
    <property type="evidence" value="ECO:0007669"/>
    <property type="project" value="UniProtKB-EC"/>
</dbReference>
<comment type="catalytic activity">
    <reaction evidence="29">
        <text>ATP + H2O = ADP + phosphate + H(+)</text>
        <dbReference type="Rhea" id="RHEA:13065"/>
        <dbReference type="ChEBI" id="CHEBI:15377"/>
        <dbReference type="ChEBI" id="CHEBI:15378"/>
        <dbReference type="ChEBI" id="CHEBI:30616"/>
        <dbReference type="ChEBI" id="CHEBI:43474"/>
        <dbReference type="ChEBI" id="CHEBI:456216"/>
        <dbReference type="EC" id="5.6.2.4"/>
    </reaction>
</comment>
<dbReference type="SUPFAM" id="SSF52540">
    <property type="entry name" value="P-loop containing nucleoside triphosphate hydrolases"/>
    <property type="match status" value="1"/>
</dbReference>
<dbReference type="InterPro" id="IPR017910">
    <property type="entry name" value="Znf_lg_T-Ag_D1-typ"/>
</dbReference>
<evidence type="ECO:0000256" key="16">
    <source>
        <dbReference type="ARBA" id="ARBA00022830"/>
    </source>
</evidence>
<evidence type="ECO:0000256" key="18">
    <source>
        <dbReference type="ARBA" id="ARBA00022840"/>
    </source>
</evidence>
<dbReference type="PIRSF" id="PIRSF003368">
    <property type="entry name" value="Large_T_antigen_polyomaV"/>
    <property type="match status" value="1"/>
</dbReference>
<keyword evidence="10" id="KW-0235">DNA replication</keyword>
<evidence type="ECO:0000256" key="10">
    <source>
        <dbReference type="ARBA" id="ARBA00022705"/>
    </source>
</evidence>
<keyword evidence="25" id="KW-1096">Inhibition of host JAK1 by virus</keyword>
<evidence type="ECO:0000256" key="17">
    <source>
        <dbReference type="ARBA" id="ARBA00022833"/>
    </source>
</evidence>
<evidence type="ECO:0000256" key="27">
    <source>
        <dbReference type="ARBA" id="ARBA00034808"/>
    </source>
</evidence>
<dbReference type="GO" id="GO:0039502">
    <property type="term" value="P:symbiont-mediated suppression of host type I interferon-mediated signaling pathway"/>
    <property type="evidence" value="ECO:0007669"/>
    <property type="project" value="UniProtKB-KW"/>
</dbReference>
<feature type="DNA-binding region" description="T-ag OBD" evidence="30">
    <location>
        <begin position="156"/>
        <end position="271"/>
    </location>
</feature>
<dbReference type="InterPro" id="IPR027417">
    <property type="entry name" value="P-loop_NTPase"/>
</dbReference>
<feature type="domain" description="J" evidence="33">
    <location>
        <begin position="12"/>
        <end position="89"/>
    </location>
</feature>
<evidence type="ECO:0000256" key="32">
    <source>
        <dbReference type="SAM" id="MobiDB-lite"/>
    </source>
</evidence>
<keyword evidence="21" id="KW-0413">Isomerase</keyword>
<evidence type="ECO:0000256" key="13">
    <source>
        <dbReference type="ARBA" id="ARBA00022771"/>
    </source>
</evidence>
<evidence type="ECO:0000256" key="28">
    <source>
        <dbReference type="ARBA" id="ARBA00045019"/>
    </source>
</evidence>
<dbReference type="FunFam" id="1.10.287.110:FF:000161">
    <property type="entry name" value="Small t antigen"/>
    <property type="match status" value="1"/>
</dbReference>
<keyword evidence="12" id="KW-0547">Nucleotide-binding</keyword>
<dbReference type="Pfam" id="PF06431">
    <property type="entry name" value="Polyoma_lg_T_C"/>
    <property type="match status" value="1"/>
</dbReference>
<evidence type="ECO:0000259" key="34">
    <source>
        <dbReference type="PROSITE" id="PS51206"/>
    </source>
</evidence>
<evidence type="ECO:0000256" key="20">
    <source>
        <dbReference type="ARBA" id="ARBA00023125"/>
    </source>
</evidence>
<keyword evidence="9" id="KW-1090">Inhibition of host innate immune response by virus</keyword>
<keyword evidence="11" id="KW-0479">Metal-binding</keyword>
<sequence length="648" mass="74480">MDKTLSRNEAKELMQLLGLDMTCWGNLPLMRTKYLSKCKEFHPDKGGNEEKMKKLNSLYLKLQECVSTVHQLNEEEDEVWSSSQIPTYGTPDWDYWWSQFNSYWEEELRCNEEMPKSPGETPTKRTREDDEEPQCSQATPPKKKKDNATDASLSFPKELEEFVSQAVFSNRTLTAFVIHTTKEKAETLYKKLLSKFKCNFASRHSYYNTALVFILTPFRHRVSAVNNFCKGYCTISFLFCKGVNNAYGLYSRMTRDPFTLCEENIPGGLKENDFKAEDLYGEFKDQLNWKALSEFALELGIDDVYLLLGLYLQLSIKVEECEKCNSNEDATHNRLHMEHQKNALLFSDSKSQKNVCQQAIDVVIAKRRVDSLNMSREDLLARRFQKILDKMDKTIKGEQDVLLYMAGVAWYLGLNGKIDELVYRYLKVIVQNVPKKRYWVFKGPINSGKTTVAAALLDLCGGKALNINIPADRLNFELGVAIDQFTVVFEDVKGQVGDNKLLPSGNGMSNLDNLRDYLDGSVKVNLEKKHLNKRSQIFPPGIVTMNEYLVPATLAPRFHKTVLFTPKRHLKESLDKTPELMVKRVLQSGMCILLMLIWCRPVSDFHPCIQAKVVYWKELLDKYIGLTEFADMQMNVTNGCNILEKHNA</sequence>
<evidence type="ECO:0000313" key="38">
    <source>
        <dbReference type="Proteomes" id="UP000150285"/>
    </source>
</evidence>
<proteinExistence type="predicted"/>
<keyword evidence="17" id="KW-0862">Zinc</keyword>
<evidence type="ECO:0000256" key="23">
    <source>
        <dbReference type="ARBA" id="ARBA00023280"/>
    </source>
</evidence>
<feature type="domain" description="SF3 helicase" evidence="34">
    <location>
        <begin position="417"/>
        <end position="579"/>
    </location>
</feature>
<dbReference type="GO" id="GO:0039576">
    <property type="term" value="P:symbiont-mediated suppression of host JAK-STAT cascade via inhibition of JAK1 activity"/>
    <property type="evidence" value="ECO:0007669"/>
    <property type="project" value="UniProtKB-KW"/>
</dbReference>
<dbReference type="Pfam" id="PF02217">
    <property type="entry name" value="T_Ag_DNA_bind"/>
    <property type="match status" value="1"/>
</dbReference>
<dbReference type="InterPro" id="IPR001623">
    <property type="entry name" value="DnaJ_domain"/>
</dbReference>
<dbReference type="Proteomes" id="UP000150285">
    <property type="component" value="Genome"/>
</dbReference>
<comment type="subcellular location">
    <subcellularLocation>
        <location evidence="2">Host nucleus</location>
    </subcellularLocation>
</comment>
<dbReference type="Gene3D" id="1.10.10.510">
    <property type="entry name" value="Zinc finger, large T-antigen D1 domain"/>
    <property type="match status" value="1"/>
</dbReference>
<keyword evidence="19" id="KW-0007">Acetylation</keyword>
<evidence type="ECO:0000256" key="1">
    <source>
        <dbReference type="ARBA" id="ARBA00001946"/>
    </source>
</evidence>
<evidence type="ECO:0000256" key="3">
    <source>
        <dbReference type="ARBA" id="ARBA00018805"/>
    </source>
</evidence>
<dbReference type="PROSITE" id="PS51287">
    <property type="entry name" value="T_AG_OBD"/>
    <property type="match status" value="1"/>
</dbReference>
<comment type="catalytic activity">
    <reaction evidence="26">
        <text>Couples ATP hydrolysis with the unwinding of duplex DNA by translocating in the 3'-5' direction.</text>
        <dbReference type="EC" id="5.6.2.4"/>
    </reaction>
</comment>
<keyword evidence="8" id="KW-0945">Host-virus interaction</keyword>
<evidence type="ECO:0000256" key="26">
    <source>
        <dbReference type="ARBA" id="ARBA00034617"/>
    </source>
</evidence>
<evidence type="ECO:0000256" key="30">
    <source>
        <dbReference type="PROSITE-ProRule" id="PRU00620"/>
    </source>
</evidence>
<keyword evidence="16" id="KW-1114">Inhibition of host interferon signaling pathway by virus</keyword>
<keyword evidence="7" id="KW-1048">Host nucleus</keyword>
<dbReference type="InterPro" id="IPR016392">
    <property type="entry name" value="Lg_T_Ag_polyomavir"/>
</dbReference>
<evidence type="ECO:0000256" key="12">
    <source>
        <dbReference type="ARBA" id="ARBA00022741"/>
    </source>
</evidence>
<dbReference type="GO" id="GO:0008270">
    <property type="term" value="F:zinc ion binding"/>
    <property type="evidence" value="ECO:0007669"/>
    <property type="project" value="UniProtKB-KW"/>
</dbReference>
<evidence type="ECO:0000259" key="36">
    <source>
        <dbReference type="PROSITE" id="PS51341"/>
    </source>
</evidence>
<evidence type="ECO:0000259" key="33">
    <source>
        <dbReference type="PROSITE" id="PS50076"/>
    </source>
</evidence>
<organismHost>
    <name type="scientific">Homo sapiens</name>
    <name type="common">Human</name>
    <dbReference type="NCBI Taxonomy" id="9606"/>
</organismHost>
<evidence type="ECO:0000259" key="35">
    <source>
        <dbReference type="PROSITE" id="PS51287"/>
    </source>
</evidence>
<dbReference type="GO" id="GO:0042025">
    <property type="term" value="C:host cell nucleus"/>
    <property type="evidence" value="ECO:0007669"/>
    <property type="project" value="UniProtKB-SubCell"/>
</dbReference>
<evidence type="ECO:0000256" key="31">
    <source>
        <dbReference type="PROSITE-ProRule" id="PRU00671"/>
    </source>
</evidence>
<dbReference type="InterPro" id="IPR010932">
    <property type="entry name" value="Lg_T_Ag_Polyomavir_C"/>
</dbReference>
<evidence type="ECO:0000256" key="6">
    <source>
        <dbReference type="ARBA" id="ARBA00022553"/>
    </source>
</evidence>
<dbReference type="GO" id="GO:0052170">
    <property type="term" value="P:symbiont-mediated suppression of host innate immune response"/>
    <property type="evidence" value="ECO:0007669"/>
    <property type="project" value="UniProtKB-KW"/>
</dbReference>
<dbReference type="Gene3D" id="1.20.1050.70">
    <property type="entry name" value="Large T antigen, SV40, domain 3"/>
    <property type="match status" value="1"/>
</dbReference>
<feature type="domain" description="T-ag OBD" evidence="35">
    <location>
        <begin position="156"/>
        <end position="271"/>
    </location>
</feature>
<name>A0A023IX55_POVWU</name>
<dbReference type="PROSITE" id="PS50076">
    <property type="entry name" value="DNAJ_2"/>
    <property type="match status" value="1"/>
</dbReference>
<evidence type="ECO:0000256" key="5">
    <source>
        <dbReference type="ARBA" id="ARBA00022518"/>
    </source>
</evidence>
<dbReference type="GO" id="GO:0039645">
    <property type="term" value="P:symbiont-mediated perturbation of host cell cycle G1/S transition checkpoint"/>
    <property type="evidence" value="ECO:0007669"/>
    <property type="project" value="UniProtKB-KW"/>
</dbReference>
<keyword evidence="15" id="KW-0347">Helicase</keyword>
<dbReference type="EC" id="5.6.2.4" evidence="27"/>
<evidence type="ECO:0000313" key="37">
    <source>
        <dbReference type="EMBL" id="AHB33001.1"/>
    </source>
</evidence>
<accession>A0A023IX55</accession>
<dbReference type="PROSITE" id="PS51206">
    <property type="entry name" value="SF3_HELICASE_1"/>
    <property type="match status" value="1"/>
</dbReference>
<keyword evidence="22" id="KW-0922">Interferon antiviral system evasion</keyword>
<keyword evidence="6" id="KW-0597">Phosphoprotein</keyword>
<dbReference type="SUPFAM" id="SSF55464">
    <property type="entry name" value="Origin of replication-binding domain, RBD-like"/>
    <property type="match status" value="1"/>
</dbReference>
<evidence type="ECO:0000256" key="19">
    <source>
        <dbReference type="ARBA" id="ARBA00022990"/>
    </source>
</evidence>
<keyword evidence="5" id="KW-0244">Early protein</keyword>
<dbReference type="EMBL" id="KC571696">
    <property type="protein sequence ID" value="AHB33001.1"/>
    <property type="molecule type" value="Genomic_DNA"/>
</dbReference>
<protein>
    <recommendedName>
        <fullName evidence="3">Large T antigen</fullName>
        <ecNumber evidence="27">5.6.2.4</ecNumber>
    </recommendedName>
    <alternativeName>
        <fullName evidence="28">DNA 3'-5' helicase large T antigen</fullName>
    </alternativeName>
</protein>
<dbReference type="GO" id="GO:0016787">
    <property type="term" value="F:hydrolase activity"/>
    <property type="evidence" value="ECO:0007669"/>
    <property type="project" value="UniProtKB-KW"/>
</dbReference>
<keyword evidence="18" id="KW-0067">ATP-binding</keyword>
<evidence type="ECO:0000256" key="11">
    <source>
        <dbReference type="ARBA" id="ARBA00022723"/>
    </source>
</evidence>
<evidence type="ECO:0000256" key="8">
    <source>
        <dbReference type="ARBA" id="ARBA00022581"/>
    </source>
</evidence>
<keyword evidence="13 31" id="KW-0863">Zinc-finger</keyword>
<dbReference type="GO" id="GO:0005524">
    <property type="term" value="F:ATP binding"/>
    <property type="evidence" value="ECO:0007669"/>
    <property type="project" value="UniProtKB-KW"/>
</dbReference>
<evidence type="ECO:0000256" key="14">
    <source>
        <dbReference type="ARBA" id="ARBA00022801"/>
    </source>
</evidence>
<evidence type="ECO:0000256" key="9">
    <source>
        <dbReference type="ARBA" id="ARBA00022632"/>
    </source>
</evidence>
<evidence type="ECO:0000256" key="2">
    <source>
        <dbReference type="ARBA" id="ARBA00004147"/>
    </source>
</evidence>
<dbReference type="InterPro" id="IPR003133">
    <property type="entry name" value="T_Ag_DNA-bd"/>
</dbReference>
<dbReference type="Gene3D" id="3.40.1310.20">
    <property type="match status" value="1"/>
</dbReference>
<evidence type="ECO:0000256" key="24">
    <source>
        <dbReference type="ARBA" id="ARBA00023309"/>
    </source>
</evidence>
<reference evidence="37 38" key="1">
    <citation type="submission" date="2013-02" db="EMBL/GenBank/DDBJ databases">
        <title>Exploring the prevalence of ten human polyomaviruses in fecal specimens of children with acute gastroenteritis: a case-control study.</title>
        <authorList>
            <person name="Li K."/>
            <person name="Guo J."/>
            <person name="Zhao R."/>
            <person name="Xue Y."/>
            <person name="Chen L."/>
            <person name="Yang J."/>
            <person name="Peng J."/>
            <person name="Jin Q."/>
        </authorList>
    </citation>
    <scope>NUCLEOTIDE SEQUENCE [LARGE SCALE GENOMIC DNA]</scope>
    <source>
        <strain evidence="37">HB087C</strain>
    </source>
</reference>
<dbReference type="SMART" id="SM00271">
    <property type="entry name" value="DnaJ"/>
    <property type="match status" value="1"/>
</dbReference>
<dbReference type="SUPFAM" id="SSF46565">
    <property type="entry name" value="Chaperone J-domain"/>
    <property type="match status" value="1"/>
</dbReference>
<evidence type="ECO:0000256" key="25">
    <source>
        <dbReference type="ARBA" id="ARBA00023318"/>
    </source>
</evidence>
<dbReference type="InterPro" id="IPR036869">
    <property type="entry name" value="J_dom_sf"/>
</dbReference>
<keyword evidence="4" id="KW-1121">Modulation of host cell cycle by virus</keyword>
<dbReference type="GO" id="GO:0003688">
    <property type="term" value="F:DNA replication origin binding"/>
    <property type="evidence" value="ECO:0007669"/>
    <property type="project" value="InterPro"/>
</dbReference>
<dbReference type="PROSITE" id="PS51341">
    <property type="entry name" value="ZF_LTAG_D1"/>
    <property type="match status" value="1"/>
</dbReference>
<dbReference type="InterPro" id="IPR014015">
    <property type="entry name" value="Helicase_SF3_DNA-vir"/>
</dbReference>
<keyword evidence="24" id="KW-1078">G1/S host cell cycle checkpoint dysregulation by virus</keyword>
<evidence type="ECO:0000256" key="22">
    <source>
        <dbReference type="ARBA" id="ARBA00023258"/>
    </source>
</evidence>
<keyword evidence="20 30" id="KW-0238">DNA-binding</keyword>
<evidence type="ECO:0000256" key="29">
    <source>
        <dbReference type="ARBA" id="ARBA00048988"/>
    </source>
</evidence>